<protein>
    <submittedName>
        <fullName evidence="5">CUB domain-containing protein</fullName>
    </submittedName>
</protein>
<dbReference type="Proteomes" id="UP000887565">
    <property type="component" value="Unplaced"/>
</dbReference>
<accession>A0A915L4C6</accession>
<dbReference type="CDD" id="cd00041">
    <property type="entry name" value="CUB"/>
    <property type="match status" value="1"/>
</dbReference>
<dbReference type="WBParaSite" id="nRc.2.0.1.t45929-RA">
    <property type="protein sequence ID" value="nRc.2.0.1.t45929-RA"/>
    <property type="gene ID" value="nRc.2.0.1.g45929"/>
</dbReference>
<evidence type="ECO:0000259" key="3">
    <source>
        <dbReference type="PROSITE" id="PS01180"/>
    </source>
</evidence>
<dbReference type="AlphaFoldDB" id="A0A915L4C6"/>
<dbReference type="SMART" id="SM00042">
    <property type="entry name" value="CUB"/>
    <property type="match status" value="1"/>
</dbReference>
<sequence length="169" mass="19031">MRQHCNMDNALQADPPEVDFIPHTTIRDLNQMYCAAAWCKSNTQTVNDEKQVISFGTADLSLQSYSPPQDCTWLFTAPPGRKIRFQFTGNAFGYNCTRECICRDYLEIRDTVQDMSIKGYRFCCTLLTKRTIISKSNKLLVISHIHSSGSRGFQGLIYLAAENAASGLT</sequence>
<evidence type="ECO:0000256" key="1">
    <source>
        <dbReference type="ARBA" id="ARBA00023157"/>
    </source>
</evidence>
<keyword evidence="1" id="KW-1015">Disulfide bond</keyword>
<proteinExistence type="predicted"/>
<keyword evidence="4" id="KW-1185">Reference proteome</keyword>
<organism evidence="4 5">
    <name type="scientific">Romanomermis culicivorax</name>
    <name type="common">Nematode worm</name>
    <dbReference type="NCBI Taxonomy" id="13658"/>
    <lineage>
        <taxon>Eukaryota</taxon>
        <taxon>Metazoa</taxon>
        <taxon>Ecdysozoa</taxon>
        <taxon>Nematoda</taxon>
        <taxon>Enoplea</taxon>
        <taxon>Dorylaimia</taxon>
        <taxon>Mermithida</taxon>
        <taxon>Mermithoidea</taxon>
        <taxon>Mermithidae</taxon>
        <taxon>Romanomermis</taxon>
    </lineage>
</organism>
<evidence type="ECO:0000313" key="4">
    <source>
        <dbReference type="Proteomes" id="UP000887565"/>
    </source>
</evidence>
<dbReference type="InterPro" id="IPR000859">
    <property type="entry name" value="CUB_dom"/>
</dbReference>
<dbReference type="Pfam" id="PF00431">
    <property type="entry name" value="CUB"/>
    <property type="match status" value="1"/>
</dbReference>
<dbReference type="Gene3D" id="2.60.120.290">
    <property type="entry name" value="Spermadhesin, CUB domain"/>
    <property type="match status" value="1"/>
</dbReference>
<comment type="caution">
    <text evidence="2">Lacks conserved residue(s) required for the propagation of feature annotation.</text>
</comment>
<dbReference type="InterPro" id="IPR035914">
    <property type="entry name" value="Sperma_CUB_dom_sf"/>
</dbReference>
<reference evidence="5" key="1">
    <citation type="submission" date="2022-11" db="UniProtKB">
        <authorList>
            <consortium name="WormBaseParasite"/>
        </authorList>
    </citation>
    <scope>IDENTIFICATION</scope>
</reference>
<evidence type="ECO:0000313" key="5">
    <source>
        <dbReference type="WBParaSite" id="nRc.2.0.1.t45929-RA"/>
    </source>
</evidence>
<dbReference type="SUPFAM" id="SSF49854">
    <property type="entry name" value="Spermadhesin, CUB domain"/>
    <property type="match status" value="1"/>
</dbReference>
<name>A0A915L4C6_ROMCU</name>
<feature type="domain" description="CUB" evidence="3">
    <location>
        <begin position="39"/>
        <end position="160"/>
    </location>
</feature>
<evidence type="ECO:0000256" key="2">
    <source>
        <dbReference type="PROSITE-ProRule" id="PRU00059"/>
    </source>
</evidence>
<dbReference type="PROSITE" id="PS01180">
    <property type="entry name" value="CUB"/>
    <property type="match status" value="1"/>
</dbReference>